<dbReference type="SUPFAM" id="SSF56672">
    <property type="entry name" value="DNA/RNA polymerases"/>
    <property type="match status" value="1"/>
</dbReference>
<dbReference type="AlphaFoldDB" id="A0A9N9GS81"/>
<keyword evidence="2" id="KW-1185">Reference proteome</keyword>
<name>A0A9N9GS81_9GLOM</name>
<gene>
    <name evidence="1" type="ORF">DEBURN_LOCUS10573</name>
</gene>
<protein>
    <submittedName>
        <fullName evidence="1">2658_t:CDS:1</fullName>
    </submittedName>
</protein>
<comment type="caution">
    <text evidence="1">The sequence shown here is derived from an EMBL/GenBank/DDBJ whole genome shotgun (WGS) entry which is preliminary data.</text>
</comment>
<feature type="non-terminal residue" evidence="1">
    <location>
        <position position="208"/>
    </location>
</feature>
<dbReference type="OrthoDB" id="2404201at2759"/>
<dbReference type="InterPro" id="IPR053134">
    <property type="entry name" value="RNA-dir_DNA_polymerase"/>
</dbReference>
<dbReference type="InterPro" id="IPR043502">
    <property type="entry name" value="DNA/RNA_pol_sf"/>
</dbReference>
<reference evidence="1" key="1">
    <citation type="submission" date="2021-06" db="EMBL/GenBank/DDBJ databases">
        <authorList>
            <person name="Kallberg Y."/>
            <person name="Tangrot J."/>
            <person name="Rosling A."/>
        </authorList>
    </citation>
    <scope>NUCLEOTIDE SEQUENCE</scope>
    <source>
        <strain evidence="1">AZ414A</strain>
    </source>
</reference>
<dbReference type="EMBL" id="CAJVPK010003334">
    <property type="protein sequence ID" value="CAG8626103.1"/>
    <property type="molecule type" value="Genomic_DNA"/>
</dbReference>
<sequence length="208" mass="24528">FIKEKIKWLKQQKLIVSSHNSWISSALVVEKANRKFCLVIDYRQSNKVIKPDTNPLPKISDMLDALTHIQDRLDECQEECYQIRESLEGAHENITEGEFTYDELKQKLHILGLTYIAWRARNLRQAQILNVEFNTARIAWRNQRDRNRHIAQKLQNCQDTRQIYTRRPPDGYGVNFERYIHADIINPTPSTSQIMESLANDLYKKLSD</sequence>
<proteinExistence type="predicted"/>
<dbReference type="Proteomes" id="UP000789706">
    <property type="component" value="Unassembled WGS sequence"/>
</dbReference>
<evidence type="ECO:0000313" key="2">
    <source>
        <dbReference type="Proteomes" id="UP000789706"/>
    </source>
</evidence>
<organism evidence="1 2">
    <name type="scientific">Diversispora eburnea</name>
    <dbReference type="NCBI Taxonomy" id="1213867"/>
    <lineage>
        <taxon>Eukaryota</taxon>
        <taxon>Fungi</taxon>
        <taxon>Fungi incertae sedis</taxon>
        <taxon>Mucoromycota</taxon>
        <taxon>Glomeromycotina</taxon>
        <taxon>Glomeromycetes</taxon>
        <taxon>Diversisporales</taxon>
        <taxon>Diversisporaceae</taxon>
        <taxon>Diversispora</taxon>
    </lineage>
</organism>
<feature type="non-terminal residue" evidence="1">
    <location>
        <position position="1"/>
    </location>
</feature>
<evidence type="ECO:0000313" key="1">
    <source>
        <dbReference type="EMBL" id="CAG8626103.1"/>
    </source>
</evidence>
<dbReference type="Gene3D" id="3.10.10.10">
    <property type="entry name" value="HIV Type 1 Reverse Transcriptase, subunit A, domain 1"/>
    <property type="match status" value="1"/>
</dbReference>
<dbReference type="PANTHER" id="PTHR24559">
    <property type="entry name" value="TRANSPOSON TY3-I GAG-POL POLYPROTEIN"/>
    <property type="match status" value="1"/>
</dbReference>
<dbReference type="PANTHER" id="PTHR24559:SF444">
    <property type="entry name" value="REVERSE TRANSCRIPTASE DOMAIN-CONTAINING PROTEIN"/>
    <property type="match status" value="1"/>
</dbReference>
<accession>A0A9N9GS81</accession>